<keyword evidence="5 9" id="KW-0227">DNA damage</keyword>
<dbReference type="InterPro" id="IPR027417">
    <property type="entry name" value="P-loop_NTPase"/>
</dbReference>
<feature type="coiled-coil region" evidence="10">
    <location>
        <begin position="324"/>
        <end position="361"/>
    </location>
</feature>
<comment type="caution">
    <text evidence="12">The sequence shown here is derived from an EMBL/GenBank/DDBJ whole genome shotgun (WGS) entry which is preliminary data.</text>
</comment>
<dbReference type="NCBIfam" id="TIGR00634">
    <property type="entry name" value="recN"/>
    <property type="match status" value="1"/>
</dbReference>
<dbReference type="PANTHER" id="PTHR11059">
    <property type="entry name" value="DNA REPAIR PROTEIN RECN"/>
    <property type="match status" value="1"/>
</dbReference>
<dbReference type="EMBL" id="JBHTIU010000100">
    <property type="protein sequence ID" value="MFD0872090.1"/>
    <property type="molecule type" value="Genomic_DNA"/>
</dbReference>
<evidence type="ECO:0000313" key="13">
    <source>
        <dbReference type="Proteomes" id="UP001597120"/>
    </source>
</evidence>
<accession>A0ABW3DIU9</accession>
<comment type="similarity">
    <text evidence="2 9">Belongs to the RecN family.</text>
</comment>
<keyword evidence="6" id="KW-0067">ATP-binding</keyword>
<dbReference type="RefSeq" id="WP_379291367.1">
    <property type="nucleotide sequence ID" value="NZ_JBHTIU010000100.1"/>
</dbReference>
<evidence type="ECO:0000259" key="11">
    <source>
        <dbReference type="Pfam" id="PF02463"/>
    </source>
</evidence>
<keyword evidence="7 9" id="KW-0234">DNA repair</keyword>
<dbReference type="Pfam" id="PF02463">
    <property type="entry name" value="SMC_N"/>
    <property type="match status" value="1"/>
</dbReference>
<dbReference type="InterPro" id="IPR003395">
    <property type="entry name" value="RecF/RecN/SMC_N"/>
</dbReference>
<name>A0ABW3DIU9_9BACL</name>
<evidence type="ECO:0000313" key="12">
    <source>
        <dbReference type="EMBL" id="MFD0872090.1"/>
    </source>
</evidence>
<dbReference type="CDD" id="cd03241">
    <property type="entry name" value="ABC_RecN"/>
    <property type="match status" value="2"/>
</dbReference>
<evidence type="ECO:0000256" key="7">
    <source>
        <dbReference type="ARBA" id="ARBA00023204"/>
    </source>
</evidence>
<sequence>MLAELSIRNLAVIESVQLSFREGFQVLTGETGAGKSIIIDALGLIAGGRSSSELVRYGCDKAEIEALFDLEPDHPVWDVLAQLGIEASREEHLVIRREVSAQGKSVSRINGQLANLSMLREAGEWLVNIHGQHEHQSLMKPEQHIHWLDLYGGKTLQAAKEEYQAAYTKYKSLQKQLKELQESAREALHLQDLYRFQVEEISAAELKAGEDEWLSEEKHKLGNAEKLFQSVTEAYDTIYGGGGRSALDAVGKCIQKLQDIARVDSKVLQPLVEQIQSAFYQLEDAAYQLRDYREQIEFNPIRLEEIEQRLDLISSFKRKYGQSTEEILAYLEQIQKELELLENKDETMLKLQKEWTELRAEVMAKAERLSSLRKEAAVKLASSIERELQDLHMERTRIAVRVDRMEDPNGPSVDGQNVRIGSNGIDQVEFVLSANPGEPLRPLSKIASGGELSRVMLAMKTIFAKVDQIPVLVFDEVDTGVSGRAAQAIAEKLSRLSRECQVFSITHLPQVACMADGHYLIRKEVEGERTFTLVTALDEQGRIVELARMLGGVEVTETTLHHAQEMIRLAMDRKASEEAPSR</sequence>
<gene>
    <name evidence="12" type="primary">recN</name>
    <name evidence="12" type="ORF">ACFQ03_23515</name>
</gene>
<evidence type="ECO:0000256" key="4">
    <source>
        <dbReference type="ARBA" id="ARBA00022741"/>
    </source>
</evidence>
<dbReference type="PANTHER" id="PTHR11059:SF0">
    <property type="entry name" value="DNA REPAIR PROTEIN RECN"/>
    <property type="match status" value="1"/>
</dbReference>
<dbReference type="InterPro" id="IPR004604">
    <property type="entry name" value="DNA_recomb/repair_RecN"/>
</dbReference>
<evidence type="ECO:0000256" key="5">
    <source>
        <dbReference type="ARBA" id="ARBA00022763"/>
    </source>
</evidence>
<keyword evidence="4" id="KW-0547">Nucleotide-binding</keyword>
<evidence type="ECO:0000256" key="10">
    <source>
        <dbReference type="SAM" id="Coils"/>
    </source>
</evidence>
<feature type="domain" description="RecF/RecN/SMC N-terminal" evidence="11">
    <location>
        <begin position="2"/>
        <end position="524"/>
    </location>
</feature>
<evidence type="ECO:0000256" key="8">
    <source>
        <dbReference type="ARBA" id="ARBA00033408"/>
    </source>
</evidence>
<evidence type="ECO:0000256" key="1">
    <source>
        <dbReference type="ARBA" id="ARBA00003618"/>
    </source>
</evidence>
<organism evidence="12 13">
    <name type="scientific">Paenibacillus residui</name>
    <dbReference type="NCBI Taxonomy" id="629724"/>
    <lineage>
        <taxon>Bacteria</taxon>
        <taxon>Bacillati</taxon>
        <taxon>Bacillota</taxon>
        <taxon>Bacilli</taxon>
        <taxon>Bacillales</taxon>
        <taxon>Paenibacillaceae</taxon>
        <taxon>Paenibacillus</taxon>
    </lineage>
</organism>
<dbReference type="Proteomes" id="UP001597120">
    <property type="component" value="Unassembled WGS sequence"/>
</dbReference>
<keyword evidence="13" id="KW-1185">Reference proteome</keyword>
<protein>
    <recommendedName>
        <fullName evidence="3 9">DNA repair protein RecN</fullName>
    </recommendedName>
    <alternativeName>
        <fullName evidence="8 9">Recombination protein N</fullName>
    </alternativeName>
</protein>
<dbReference type="PIRSF" id="PIRSF003128">
    <property type="entry name" value="RecN"/>
    <property type="match status" value="1"/>
</dbReference>
<evidence type="ECO:0000256" key="2">
    <source>
        <dbReference type="ARBA" id="ARBA00009441"/>
    </source>
</evidence>
<evidence type="ECO:0000256" key="6">
    <source>
        <dbReference type="ARBA" id="ARBA00022840"/>
    </source>
</evidence>
<dbReference type="NCBIfam" id="NF008121">
    <property type="entry name" value="PRK10869.1"/>
    <property type="match status" value="1"/>
</dbReference>
<proteinExistence type="inferred from homology"/>
<dbReference type="Gene3D" id="3.40.50.300">
    <property type="entry name" value="P-loop containing nucleotide triphosphate hydrolases"/>
    <property type="match status" value="2"/>
</dbReference>
<feature type="coiled-coil region" evidence="10">
    <location>
        <begin position="156"/>
        <end position="190"/>
    </location>
</feature>
<evidence type="ECO:0000256" key="3">
    <source>
        <dbReference type="ARBA" id="ARBA00021315"/>
    </source>
</evidence>
<comment type="function">
    <text evidence="1 9">May be involved in recombinational repair of damaged DNA.</text>
</comment>
<keyword evidence="10" id="KW-0175">Coiled coil</keyword>
<dbReference type="SUPFAM" id="SSF52540">
    <property type="entry name" value="P-loop containing nucleoside triphosphate hydrolases"/>
    <property type="match status" value="1"/>
</dbReference>
<reference evidence="13" key="1">
    <citation type="journal article" date="2019" name="Int. J. Syst. Evol. Microbiol.">
        <title>The Global Catalogue of Microorganisms (GCM) 10K type strain sequencing project: providing services to taxonomists for standard genome sequencing and annotation.</title>
        <authorList>
            <consortium name="The Broad Institute Genomics Platform"/>
            <consortium name="The Broad Institute Genome Sequencing Center for Infectious Disease"/>
            <person name="Wu L."/>
            <person name="Ma J."/>
        </authorList>
    </citation>
    <scope>NUCLEOTIDE SEQUENCE [LARGE SCALE GENOMIC DNA]</scope>
    <source>
        <strain evidence="13">CCUG 57263</strain>
    </source>
</reference>
<evidence type="ECO:0000256" key="9">
    <source>
        <dbReference type="PIRNR" id="PIRNR003128"/>
    </source>
</evidence>